<dbReference type="InterPro" id="IPR057666">
    <property type="entry name" value="DrpA_SLOG"/>
</dbReference>
<dbReference type="AlphaFoldDB" id="A0A5D4H0J9"/>
<evidence type="ECO:0000256" key="1">
    <source>
        <dbReference type="ARBA" id="ARBA00006525"/>
    </source>
</evidence>
<dbReference type="EMBL" id="VSZS01000058">
    <property type="protein sequence ID" value="TYR33773.1"/>
    <property type="molecule type" value="Genomic_DNA"/>
</dbReference>
<sequence>MNGPPAGGPRLTDRQRLHWLRLIRTDNVGPASFRELINRFGSAEAAIAALPELAMRGGASRPMRVATESQAEAEMDAARRHGSRFVAIGEPDYPPMLRRMDLPPPLVAIKGRSETFQLPAVSIVGARNASVAGVRMARLLASELGREGYAIVSGLARGIDAAAHGGSLDTGTVAVLAGGLDKP</sequence>
<comment type="similarity">
    <text evidence="1">Belongs to the DprA/Smf family.</text>
</comment>
<organism evidence="3 4">
    <name type="scientific">Neoaquamicrobium microcysteis</name>
    <dbReference type="NCBI Taxonomy" id="2682781"/>
    <lineage>
        <taxon>Bacteria</taxon>
        <taxon>Pseudomonadati</taxon>
        <taxon>Pseudomonadota</taxon>
        <taxon>Alphaproteobacteria</taxon>
        <taxon>Hyphomicrobiales</taxon>
        <taxon>Phyllobacteriaceae</taxon>
        <taxon>Neoaquamicrobium</taxon>
    </lineage>
</organism>
<reference evidence="3 4" key="1">
    <citation type="submission" date="2019-08" db="EMBL/GenBank/DDBJ databases">
        <authorList>
            <person name="Seo Y.L."/>
        </authorList>
    </citation>
    <scope>NUCLEOTIDE SEQUENCE [LARGE SCALE GENOMIC DNA]</scope>
    <source>
        <strain evidence="3 4">MaA-C15</strain>
    </source>
</reference>
<accession>A0A5D4H0J9</accession>
<comment type="caution">
    <text evidence="3">The sequence shown here is derived from an EMBL/GenBank/DDBJ whole genome shotgun (WGS) entry which is preliminary data.</text>
</comment>
<dbReference type="SUPFAM" id="SSF102405">
    <property type="entry name" value="MCP/YpsA-like"/>
    <property type="match status" value="1"/>
</dbReference>
<dbReference type="PANTHER" id="PTHR43022">
    <property type="entry name" value="PROTEIN SMF"/>
    <property type="match status" value="1"/>
</dbReference>
<dbReference type="PANTHER" id="PTHR43022:SF1">
    <property type="entry name" value="PROTEIN SMF"/>
    <property type="match status" value="1"/>
</dbReference>
<dbReference type="Pfam" id="PF02481">
    <property type="entry name" value="DNA_processg_A"/>
    <property type="match status" value="1"/>
</dbReference>
<reference evidence="3 4" key="2">
    <citation type="submission" date="2019-09" db="EMBL/GenBank/DDBJ databases">
        <title>Mesorhizobium sp. MaA-C15 isolated from Microcystis aeruginosa.</title>
        <authorList>
            <person name="Jeong S.E."/>
            <person name="Jin H.M."/>
            <person name="Jeon C.O."/>
        </authorList>
    </citation>
    <scope>NUCLEOTIDE SEQUENCE [LARGE SCALE GENOMIC DNA]</scope>
    <source>
        <strain evidence="3 4">MaA-C15</strain>
    </source>
</reference>
<evidence type="ECO:0000313" key="3">
    <source>
        <dbReference type="EMBL" id="TYR33773.1"/>
    </source>
</evidence>
<evidence type="ECO:0000313" key="4">
    <source>
        <dbReference type="Proteomes" id="UP000323258"/>
    </source>
</evidence>
<gene>
    <name evidence="3" type="ORF">FY036_06915</name>
</gene>
<name>A0A5D4H0J9_9HYPH</name>
<proteinExistence type="inferred from homology"/>
<keyword evidence="4" id="KW-1185">Reference proteome</keyword>
<dbReference type="GO" id="GO:0009294">
    <property type="term" value="P:DNA-mediated transformation"/>
    <property type="evidence" value="ECO:0007669"/>
    <property type="project" value="InterPro"/>
</dbReference>
<dbReference type="OrthoDB" id="9785707at2"/>
<evidence type="ECO:0000259" key="2">
    <source>
        <dbReference type="Pfam" id="PF02481"/>
    </source>
</evidence>
<dbReference type="Proteomes" id="UP000323258">
    <property type="component" value="Unassembled WGS sequence"/>
</dbReference>
<protein>
    <submittedName>
        <fullName evidence="3">DNA-processing protein DprA</fullName>
    </submittedName>
</protein>
<dbReference type="Gene3D" id="3.40.50.450">
    <property type="match status" value="1"/>
</dbReference>
<dbReference type="InterPro" id="IPR003488">
    <property type="entry name" value="DprA"/>
</dbReference>
<dbReference type="Pfam" id="PF21102">
    <property type="entry name" value="DprA_N"/>
    <property type="match status" value="1"/>
</dbReference>
<feature type="domain" description="Smf/DprA SLOG" evidence="2">
    <location>
        <begin position="85"/>
        <end position="182"/>
    </location>
</feature>